<protein>
    <submittedName>
        <fullName evidence="1">Spore coat protein</fullName>
    </submittedName>
</protein>
<organism evidence="1 2">
    <name type="scientific">Alkalihalobacillus trypoxylicola</name>
    <dbReference type="NCBI Taxonomy" id="519424"/>
    <lineage>
        <taxon>Bacteria</taxon>
        <taxon>Bacillati</taxon>
        <taxon>Bacillota</taxon>
        <taxon>Bacilli</taxon>
        <taxon>Bacillales</taxon>
        <taxon>Bacillaceae</taxon>
        <taxon>Alkalihalobacillus</taxon>
    </lineage>
</organism>
<sequence length="191" mass="21664">MSLNDQEFSYREIITKAICGKGRKFSENTHKVSPSHKPSSILGCWIINHKYDAAKKGENVEVKGSYDINVWFSYDNNTKTDVATQTVRYTDIIELTVRDQNVLSEDMDVIARAIQQPNTLEATITEKGDSVAVQVEREFVVECIGETKVAVAVNPEGVIQELPAKDFNDEVSDEEFERLDPNFLHEELHKK</sequence>
<keyword evidence="2" id="KW-1185">Reference proteome</keyword>
<dbReference type="OrthoDB" id="2374983at2"/>
<keyword evidence="1" id="KW-0167">Capsid protein</keyword>
<dbReference type="AlphaFoldDB" id="A0A162F7L1"/>
<dbReference type="EMBL" id="LTAO01000001">
    <property type="protein sequence ID" value="KYG34979.1"/>
    <property type="molecule type" value="Genomic_DNA"/>
</dbReference>
<dbReference type="InterPro" id="IPR018901">
    <property type="entry name" value="Spore_coat_CotE"/>
</dbReference>
<comment type="caution">
    <text evidence="1">The sequence shown here is derived from an EMBL/GenBank/DDBJ whole genome shotgun (WGS) entry which is preliminary data.</text>
</comment>
<dbReference type="STRING" id="519424.AZF04_01200"/>
<name>A0A162F7L1_9BACI</name>
<dbReference type="Proteomes" id="UP000075806">
    <property type="component" value="Unassembled WGS sequence"/>
</dbReference>
<evidence type="ECO:0000313" key="2">
    <source>
        <dbReference type="Proteomes" id="UP000075806"/>
    </source>
</evidence>
<dbReference type="Pfam" id="PF10628">
    <property type="entry name" value="CotE"/>
    <property type="match status" value="1"/>
</dbReference>
<proteinExistence type="predicted"/>
<gene>
    <name evidence="1" type="ORF">AZF04_01200</name>
</gene>
<accession>A0A162F7L1</accession>
<keyword evidence="1" id="KW-0946">Virion</keyword>
<reference evidence="1" key="1">
    <citation type="submission" date="2016-02" db="EMBL/GenBank/DDBJ databases">
        <title>Genome sequence of Bacillus trypoxylicola KCTC 13244(T).</title>
        <authorList>
            <person name="Jeong H."/>
            <person name="Park S.-H."/>
            <person name="Choi S.-K."/>
        </authorList>
    </citation>
    <scope>NUCLEOTIDE SEQUENCE [LARGE SCALE GENOMIC DNA]</scope>
    <source>
        <strain evidence="1">KCTC 13244</strain>
    </source>
</reference>
<dbReference type="RefSeq" id="WP_061947229.1">
    <property type="nucleotide sequence ID" value="NZ_LTAO01000001.1"/>
</dbReference>
<evidence type="ECO:0000313" key="1">
    <source>
        <dbReference type="EMBL" id="KYG34979.1"/>
    </source>
</evidence>